<feature type="region of interest" description="Disordered" evidence="1">
    <location>
        <begin position="259"/>
        <end position="305"/>
    </location>
</feature>
<feature type="compositionally biased region" description="Polar residues" evidence="1">
    <location>
        <begin position="79"/>
        <end position="97"/>
    </location>
</feature>
<reference evidence="2 3" key="1">
    <citation type="submission" date="2014-10" db="EMBL/GenBank/DDBJ databases">
        <title>Draft genome of the hookworm Ancylostoma caninum.</title>
        <authorList>
            <person name="Mitreva M."/>
        </authorList>
    </citation>
    <scope>NUCLEOTIDE SEQUENCE [LARGE SCALE GENOMIC DNA]</scope>
    <source>
        <strain evidence="2 3">Baltimore</strain>
    </source>
</reference>
<sequence length="370" mass="41782">MYDVVYYEEDRPQGNRRGYGEKEALSAEEDLYEDTAPRQTRHIARIQITNEDAINGNIRESGQHKEQARETRSAAAVKRNSSSHKNAQVTVTCNSRNIPPPPPAPSETVMRVTLPKAPPNKVAAGVREHEESSGRREVKQSEFPLEQHQGKTVSSGSRSGEKRPSQTVDKPGRMIVVNMGRSPQVQIARGGRPTMGSSGKPQTNPFLNGTEKRPQFEVPPPQQINNVQEVVQRMNSGDWPIKIEDDRCSVKSDQGVKVNRAQMSQRQQEKAHNWETLQRNKPAMEQSDSLENMERTQSSLSRNREQKMEKCPLLCPTLIILQKMATARTAANHTSNKRLFQLILHSLRKIITEIINQGFSKMAAKPRREQ</sequence>
<dbReference type="Proteomes" id="UP000252519">
    <property type="component" value="Unassembled WGS sequence"/>
</dbReference>
<feature type="compositionally biased region" description="Basic and acidic residues" evidence="1">
    <location>
        <begin position="61"/>
        <end position="72"/>
    </location>
</feature>
<feature type="compositionally biased region" description="Basic and acidic residues" evidence="1">
    <location>
        <begin position="126"/>
        <end position="140"/>
    </location>
</feature>
<dbReference type="EMBL" id="JOJR01000660">
    <property type="protein sequence ID" value="RCN35458.1"/>
    <property type="molecule type" value="Genomic_DNA"/>
</dbReference>
<evidence type="ECO:0000256" key="1">
    <source>
        <dbReference type="SAM" id="MobiDB-lite"/>
    </source>
</evidence>
<feature type="region of interest" description="Disordered" evidence="1">
    <location>
        <begin position="186"/>
        <end position="220"/>
    </location>
</feature>
<feature type="compositionally biased region" description="Basic and acidic residues" evidence="1">
    <location>
        <begin position="8"/>
        <end position="22"/>
    </location>
</feature>
<gene>
    <name evidence="2" type="ORF">ANCCAN_18671</name>
</gene>
<feature type="region of interest" description="Disordered" evidence="1">
    <location>
        <begin position="1"/>
        <end position="22"/>
    </location>
</feature>
<proteinExistence type="predicted"/>
<protein>
    <submittedName>
        <fullName evidence="2">Uncharacterized protein</fullName>
    </submittedName>
</protein>
<dbReference type="OrthoDB" id="5874084at2759"/>
<evidence type="ECO:0000313" key="2">
    <source>
        <dbReference type="EMBL" id="RCN35458.1"/>
    </source>
</evidence>
<organism evidence="2 3">
    <name type="scientific">Ancylostoma caninum</name>
    <name type="common">Dog hookworm</name>
    <dbReference type="NCBI Taxonomy" id="29170"/>
    <lineage>
        <taxon>Eukaryota</taxon>
        <taxon>Metazoa</taxon>
        <taxon>Ecdysozoa</taxon>
        <taxon>Nematoda</taxon>
        <taxon>Chromadorea</taxon>
        <taxon>Rhabditida</taxon>
        <taxon>Rhabditina</taxon>
        <taxon>Rhabditomorpha</taxon>
        <taxon>Strongyloidea</taxon>
        <taxon>Ancylostomatidae</taxon>
        <taxon>Ancylostomatinae</taxon>
        <taxon>Ancylostoma</taxon>
    </lineage>
</organism>
<feature type="compositionally biased region" description="Polar residues" evidence="1">
    <location>
        <begin position="195"/>
        <end position="207"/>
    </location>
</feature>
<evidence type="ECO:0000313" key="3">
    <source>
        <dbReference type="Proteomes" id="UP000252519"/>
    </source>
</evidence>
<dbReference type="AlphaFoldDB" id="A0A368FVF2"/>
<name>A0A368FVF2_ANCCA</name>
<comment type="caution">
    <text evidence="2">The sequence shown here is derived from an EMBL/GenBank/DDBJ whole genome shotgun (WGS) entry which is preliminary data.</text>
</comment>
<accession>A0A368FVF2</accession>
<feature type="region of interest" description="Disordered" evidence="1">
    <location>
        <begin position="54"/>
        <end position="172"/>
    </location>
</feature>
<feature type="compositionally biased region" description="Polar residues" evidence="1">
    <location>
        <begin position="286"/>
        <end position="301"/>
    </location>
</feature>
<keyword evidence="3" id="KW-1185">Reference proteome</keyword>